<keyword evidence="3" id="KW-0521">NADP</keyword>
<feature type="non-terminal residue" evidence="7">
    <location>
        <position position="243"/>
    </location>
</feature>
<dbReference type="Pfam" id="PF02781">
    <property type="entry name" value="G6PD_C"/>
    <property type="match status" value="1"/>
</dbReference>
<dbReference type="InterPro" id="IPR001282">
    <property type="entry name" value="G6P_DH"/>
</dbReference>
<evidence type="ECO:0000259" key="6">
    <source>
        <dbReference type="Pfam" id="PF02781"/>
    </source>
</evidence>
<comment type="caution">
    <text evidence="7">The sequence shown here is derived from an EMBL/GenBank/DDBJ whole genome shotgun (WGS) entry which is preliminary data.</text>
</comment>
<dbReference type="PROSITE" id="PS00069">
    <property type="entry name" value="G6P_DEHYDROGENASE"/>
    <property type="match status" value="1"/>
</dbReference>
<reference evidence="7 8" key="1">
    <citation type="submission" date="2018-02" db="EMBL/GenBank/DDBJ databases">
        <title>8 Nocardia nova and 1 Nocardia cyriacigeorgica strain used for evolution to TMP-SMX.</title>
        <authorList>
            <person name="Mehta H."/>
            <person name="Weng J."/>
            <person name="Shamoo Y."/>
        </authorList>
    </citation>
    <scope>NUCLEOTIDE SEQUENCE [LARGE SCALE GENOMIC DNA]</scope>
    <source>
        <strain evidence="7 8">MDA3139</strain>
    </source>
</reference>
<dbReference type="PANTHER" id="PTHR23429">
    <property type="entry name" value="GLUCOSE-6-PHOSPHATE 1-DEHYDROGENASE G6PD"/>
    <property type="match status" value="1"/>
</dbReference>
<evidence type="ECO:0000256" key="3">
    <source>
        <dbReference type="ARBA" id="ARBA00022857"/>
    </source>
</evidence>
<protein>
    <submittedName>
        <fullName evidence="7">Glucose-6-phosphate dehydrogenase</fullName>
    </submittedName>
</protein>
<keyword evidence="5" id="KW-0119">Carbohydrate metabolism</keyword>
<evidence type="ECO:0000256" key="4">
    <source>
        <dbReference type="ARBA" id="ARBA00023002"/>
    </source>
</evidence>
<comment type="similarity">
    <text evidence="2">Belongs to the glucose-6-phosphate dehydrogenase family.</text>
</comment>
<dbReference type="GO" id="GO:0005829">
    <property type="term" value="C:cytosol"/>
    <property type="evidence" value="ECO:0007669"/>
    <property type="project" value="TreeGrafter"/>
</dbReference>
<evidence type="ECO:0000313" key="8">
    <source>
        <dbReference type="Proteomes" id="UP000239874"/>
    </source>
</evidence>
<sequence>VDHFLGKEPVIELEYLRFANLAFAELWDRRSVSAVQITMAENFGVEDRGAFYDAVGALRDVVQNHLMQVMALVAMEPPAGAGGDELRDKKAEVFRAMPAADPRHLVRGQYDGYTDVPGMAKESSTETFVALRLEIDNWRWFGVPIFLRAGKALPDRVTEVRLILHRTPRLTFLHNPTQIEPNQIVLRIDPDAGLRMQIAARDGDSWRPVHLDTSFTKELGEPLEPYERLLHAAMVGDRHLFAR</sequence>
<keyword evidence="4" id="KW-0560">Oxidoreductase</keyword>
<dbReference type="SUPFAM" id="SSF55347">
    <property type="entry name" value="Glyceraldehyde-3-phosphate dehydrogenase-like, C-terminal domain"/>
    <property type="match status" value="1"/>
</dbReference>
<dbReference type="AlphaFoldDB" id="A0A2S5ZYP5"/>
<dbReference type="GO" id="GO:0006006">
    <property type="term" value="P:glucose metabolic process"/>
    <property type="evidence" value="ECO:0007669"/>
    <property type="project" value="InterPro"/>
</dbReference>
<evidence type="ECO:0000256" key="5">
    <source>
        <dbReference type="ARBA" id="ARBA00023277"/>
    </source>
</evidence>
<feature type="domain" description="Glucose-6-phosphate dehydrogenase C-terminal" evidence="6">
    <location>
        <begin position="15"/>
        <end position="243"/>
    </location>
</feature>
<evidence type="ECO:0000256" key="2">
    <source>
        <dbReference type="ARBA" id="ARBA00009975"/>
    </source>
</evidence>
<dbReference type="GO" id="GO:0004345">
    <property type="term" value="F:glucose-6-phosphate dehydrogenase activity"/>
    <property type="evidence" value="ECO:0007669"/>
    <property type="project" value="InterPro"/>
</dbReference>
<proteinExistence type="inferred from homology"/>
<dbReference type="GO" id="GO:0009051">
    <property type="term" value="P:pentose-phosphate shunt, oxidative branch"/>
    <property type="evidence" value="ECO:0007669"/>
    <property type="project" value="TreeGrafter"/>
</dbReference>
<dbReference type="PRINTS" id="PR00079">
    <property type="entry name" value="G6PDHDRGNASE"/>
</dbReference>
<organism evidence="7 8">
    <name type="scientific">Nocardia nova</name>
    <dbReference type="NCBI Taxonomy" id="37330"/>
    <lineage>
        <taxon>Bacteria</taxon>
        <taxon>Bacillati</taxon>
        <taxon>Actinomycetota</taxon>
        <taxon>Actinomycetes</taxon>
        <taxon>Mycobacteriales</taxon>
        <taxon>Nocardiaceae</taxon>
        <taxon>Nocardia</taxon>
    </lineage>
</organism>
<feature type="non-terminal residue" evidence="7">
    <location>
        <position position="1"/>
    </location>
</feature>
<dbReference type="InterPro" id="IPR019796">
    <property type="entry name" value="G6P_DH_AS"/>
</dbReference>
<dbReference type="InterPro" id="IPR022675">
    <property type="entry name" value="G6P_DH_C"/>
</dbReference>
<dbReference type="PANTHER" id="PTHR23429:SF0">
    <property type="entry name" value="GLUCOSE-6-PHOSPHATE 1-DEHYDROGENASE"/>
    <property type="match status" value="1"/>
</dbReference>
<name>A0A2S5ZYP5_9NOCA</name>
<dbReference type="Gene3D" id="3.30.360.10">
    <property type="entry name" value="Dihydrodipicolinate Reductase, domain 2"/>
    <property type="match status" value="1"/>
</dbReference>
<dbReference type="Proteomes" id="UP000239874">
    <property type="component" value="Unassembled WGS sequence"/>
</dbReference>
<gene>
    <name evidence="7" type="ORF">C5E45_35160</name>
</gene>
<dbReference type="EMBL" id="PSZC01000100">
    <property type="protein sequence ID" value="PPJ23555.1"/>
    <property type="molecule type" value="Genomic_DNA"/>
</dbReference>
<accession>A0A2S5ZYP5</accession>
<comment type="pathway">
    <text evidence="1">Carbohydrate degradation.</text>
</comment>
<dbReference type="GO" id="GO:0050661">
    <property type="term" value="F:NADP binding"/>
    <property type="evidence" value="ECO:0007669"/>
    <property type="project" value="InterPro"/>
</dbReference>
<evidence type="ECO:0000313" key="7">
    <source>
        <dbReference type="EMBL" id="PPJ23555.1"/>
    </source>
</evidence>
<evidence type="ECO:0000256" key="1">
    <source>
        <dbReference type="ARBA" id="ARBA00004921"/>
    </source>
</evidence>